<evidence type="ECO:0000256" key="4">
    <source>
        <dbReference type="ARBA" id="ARBA00022737"/>
    </source>
</evidence>
<dbReference type="OrthoDB" id="2373987at2759"/>
<dbReference type="PROSITE" id="PS50088">
    <property type="entry name" value="ANK_REPEAT"/>
    <property type="match status" value="1"/>
</dbReference>
<keyword evidence="2" id="KW-0813">Transport</keyword>
<comment type="caution">
    <text evidence="14">The sequence shown here is derived from an EMBL/GenBank/DDBJ whole genome shotgun (WGS) entry which is preliminary data.</text>
</comment>
<evidence type="ECO:0000256" key="3">
    <source>
        <dbReference type="ARBA" id="ARBA00022692"/>
    </source>
</evidence>
<dbReference type="GO" id="GO:0051480">
    <property type="term" value="P:regulation of cytosolic calcium ion concentration"/>
    <property type="evidence" value="ECO:0007669"/>
    <property type="project" value="TreeGrafter"/>
</dbReference>
<evidence type="ECO:0000256" key="10">
    <source>
        <dbReference type="PROSITE-ProRule" id="PRU00023"/>
    </source>
</evidence>
<reference evidence="14 15" key="1">
    <citation type="journal article" date="2017" name="PLoS Biol.">
        <title>The sea cucumber genome provides insights into morphological evolution and visceral regeneration.</title>
        <authorList>
            <person name="Zhang X."/>
            <person name="Sun L."/>
            <person name="Yuan J."/>
            <person name="Sun Y."/>
            <person name="Gao Y."/>
            <person name="Zhang L."/>
            <person name="Li S."/>
            <person name="Dai H."/>
            <person name="Hamel J.F."/>
            <person name="Liu C."/>
            <person name="Yu Y."/>
            <person name="Liu S."/>
            <person name="Lin W."/>
            <person name="Guo K."/>
            <person name="Jin S."/>
            <person name="Xu P."/>
            <person name="Storey K.B."/>
            <person name="Huan P."/>
            <person name="Zhang T."/>
            <person name="Zhou Y."/>
            <person name="Zhang J."/>
            <person name="Lin C."/>
            <person name="Li X."/>
            <person name="Xing L."/>
            <person name="Huo D."/>
            <person name="Sun M."/>
            <person name="Wang L."/>
            <person name="Mercier A."/>
            <person name="Li F."/>
            <person name="Yang H."/>
            <person name="Xiang J."/>
        </authorList>
    </citation>
    <scope>NUCLEOTIDE SEQUENCE [LARGE SCALE GENOMIC DNA]</scope>
    <source>
        <strain evidence="14">Shaxun</strain>
        <tissue evidence="14">Muscle</tissue>
    </source>
</reference>
<feature type="coiled-coil region" evidence="11">
    <location>
        <begin position="232"/>
        <end position="259"/>
    </location>
</feature>
<protein>
    <submittedName>
        <fullName evidence="14">Putative short transient receptor potential channel 6 isoform X5</fullName>
    </submittedName>
</protein>
<evidence type="ECO:0000313" key="15">
    <source>
        <dbReference type="Proteomes" id="UP000230750"/>
    </source>
</evidence>
<organism evidence="14 15">
    <name type="scientific">Stichopus japonicus</name>
    <name type="common">Sea cucumber</name>
    <dbReference type="NCBI Taxonomy" id="307972"/>
    <lineage>
        <taxon>Eukaryota</taxon>
        <taxon>Metazoa</taxon>
        <taxon>Echinodermata</taxon>
        <taxon>Eleutherozoa</taxon>
        <taxon>Echinozoa</taxon>
        <taxon>Holothuroidea</taxon>
        <taxon>Aspidochirotacea</taxon>
        <taxon>Aspidochirotida</taxon>
        <taxon>Stichopodidae</taxon>
        <taxon>Apostichopus</taxon>
    </lineage>
</organism>
<keyword evidence="14" id="KW-0675">Receptor</keyword>
<dbReference type="PRINTS" id="PR01097">
    <property type="entry name" value="TRNSRECEPTRP"/>
</dbReference>
<gene>
    <name evidence="14" type="ORF">BSL78_28682</name>
</gene>
<dbReference type="SMART" id="SM00248">
    <property type="entry name" value="ANK"/>
    <property type="match status" value="3"/>
</dbReference>
<dbReference type="AlphaFoldDB" id="A0A2G8JFF7"/>
<evidence type="ECO:0000256" key="6">
    <source>
        <dbReference type="ARBA" id="ARBA00023043"/>
    </source>
</evidence>
<keyword evidence="6 10" id="KW-0040">ANK repeat</keyword>
<dbReference type="Pfam" id="PF00023">
    <property type="entry name" value="Ank"/>
    <property type="match status" value="1"/>
</dbReference>
<keyword evidence="11" id="KW-0175">Coiled coil</keyword>
<dbReference type="GO" id="GO:0034703">
    <property type="term" value="C:cation channel complex"/>
    <property type="evidence" value="ECO:0007669"/>
    <property type="project" value="TreeGrafter"/>
</dbReference>
<proteinExistence type="predicted"/>
<keyword evidence="3 12" id="KW-0812">Transmembrane</keyword>
<dbReference type="GO" id="GO:0015279">
    <property type="term" value="F:store-operated calcium channel activity"/>
    <property type="evidence" value="ECO:0007669"/>
    <property type="project" value="TreeGrafter"/>
</dbReference>
<dbReference type="SUPFAM" id="SSF48403">
    <property type="entry name" value="Ankyrin repeat"/>
    <property type="match status" value="1"/>
</dbReference>
<evidence type="ECO:0000256" key="8">
    <source>
        <dbReference type="ARBA" id="ARBA00023136"/>
    </source>
</evidence>
<dbReference type="InterPro" id="IPR013555">
    <property type="entry name" value="TRP_dom"/>
</dbReference>
<sequence>MRRRTSSTVLSAFSRTLQDIPEDEQTFIKATELGDLGTIRFALEASDEQKAGRLINCIDVKDRTILEIATENEHLEIVEFIIDHWGRMLSYESLNECVMLAISKGYIRILSNLLKHPVYQRNRGTLNRLGTITNYYQRINHSKFDQDVTPLMLAAHCNEVDIIRIFLERGETIKQPHVPSCQCNYCKNRRKFDPLKHSKSAIHTYRALGSPAYISLTSNDPILTAFLLSEELSQLARTEKEFKKEYRELSQQCKKYTSDLLDMCQNSKEVALILNQEATSMEEGLNELRPISRRWATRPTGHLSSFPGWRQLAFPVKIFIPLILYITCPVWAFIYWIAPTSRIGRVVSTPLVKFTTQTVAYFCFLAALFLQSVFADSDQALLIDCDVPIQDNEELAACDRIFCPEYNKSCYGGCNYSHNTSGCRYDLRQTGINFVDIFILILLAEREVWRSFDPIFVSEALFAFANVLSFSRLSYILPINEFLGPLQISLGRMIGDIVRFGAVFFVVFLAFFCSFLNLYWSLGEESNFGTFFATLLTLFWSLFGMADQTDPNIKDEFKSRGNDYGFTSGVGTVMFAIYHIVMSLVMLNMLIAMMSNSFQEIENEEDVEWKFARAKLWMSYFEKGATIPIPFNMVPSPKSFWRIYRWIAQPIEKHFCRRAELHTRKPNFHLKEKRNEALDIVTNNDITRVERRSHQNMMKAIVRRYLFQLQRSKENDEVNEGELDEIKNDISSLRFNY</sequence>
<dbReference type="Gene3D" id="1.10.287.70">
    <property type="match status" value="1"/>
</dbReference>
<keyword evidence="15" id="KW-1185">Reference proteome</keyword>
<keyword evidence="8 12" id="KW-0472">Membrane</keyword>
<dbReference type="SMART" id="SM01420">
    <property type="entry name" value="TRP_2"/>
    <property type="match status" value="1"/>
</dbReference>
<dbReference type="InterPro" id="IPR002110">
    <property type="entry name" value="Ankyrin_rpt"/>
</dbReference>
<evidence type="ECO:0000256" key="11">
    <source>
        <dbReference type="SAM" id="Coils"/>
    </source>
</evidence>
<keyword evidence="7" id="KW-0406">Ion transport</keyword>
<keyword evidence="9" id="KW-0407">Ion channel</keyword>
<dbReference type="PANTHER" id="PTHR10117">
    <property type="entry name" value="TRANSIENT RECEPTOR POTENTIAL CHANNEL"/>
    <property type="match status" value="1"/>
</dbReference>
<name>A0A2G8JFF7_STIJA</name>
<dbReference type="InterPro" id="IPR005821">
    <property type="entry name" value="Ion_trans_dom"/>
</dbReference>
<keyword evidence="4" id="KW-0677">Repeat</keyword>
<comment type="subcellular location">
    <subcellularLocation>
        <location evidence="1">Membrane</location>
        <topology evidence="1">Multi-pass membrane protein</topology>
    </subcellularLocation>
</comment>
<dbReference type="EMBL" id="MRZV01002158">
    <property type="protein sequence ID" value="PIK34494.1"/>
    <property type="molecule type" value="Genomic_DNA"/>
</dbReference>
<dbReference type="Pfam" id="PF00520">
    <property type="entry name" value="Ion_trans"/>
    <property type="match status" value="1"/>
</dbReference>
<evidence type="ECO:0000256" key="1">
    <source>
        <dbReference type="ARBA" id="ARBA00004141"/>
    </source>
</evidence>
<feature type="domain" description="Transient receptor ion channel" evidence="13">
    <location>
        <begin position="181"/>
        <end position="243"/>
    </location>
</feature>
<feature type="transmembrane region" description="Helical" evidence="12">
    <location>
        <begin position="318"/>
        <end position="338"/>
    </location>
</feature>
<evidence type="ECO:0000259" key="13">
    <source>
        <dbReference type="SMART" id="SM01420"/>
    </source>
</evidence>
<dbReference type="STRING" id="307972.A0A2G8JFF7"/>
<dbReference type="GO" id="GO:0070679">
    <property type="term" value="F:inositol 1,4,5 trisphosphate binding"/>
    <property type="evidence" value="ECO:0007669"/>
    <property type="project" value="TreeGrafter"/>
</dbReference>
<evidence type="ECO:0000256" key="5">
    <source>
        <dbReference type="ARBA" id="ARBA00022989"/>
    </source>
</evidence>
<dbReference type="Gene3D" id="1.25.40.20">
    <property type="entry name" value="Ankyrin repeat-containing domain"/>
    <property type="match status" value="1"/>
</dbReference>
<dbReference type="InterPro" id="IPR036770">
    <property type="entry name" value="Ankyrin_rpt-contain_sf"/>
</dbReference>
<evidence type="ECO:0000313" key="14">
    <source>
        <dbReference type="EMBL" id="PIK34494.1"/>
    </source>
</evidence>
<feature type="repeat" description="ANK" evidence="10">
    <location>
        <begin position="146"/>
        <end position="178"/>
    </location>
</feature>
<dbReference type="PANTHER" id="PTHR10117:SF54">
    <property type="entry name" value="TRANSIENT RECEPTOR POTENTIAL-GAMMA PROTEIN"/>
    <property type="match status" value="1"/>
</dbReference>
<dbReference type="InterPro" id="IPR002153">
    <property type="entry name" value="TRPC_channel"/>
</dbReference>
<evidence type="ECO:0000256" key="2">
    <source>
        <dbReference type="ARBA" id="ARBA00022448"/>
    </source>
</evidence>
<feature type="transmembrane region" description="Helical" evidence="12">
    <location>
        <begin position="527"/>
        <end position="546"/>
    </location>
</feature>
<feature type="transmembrane region" description="Helical" evidence="12">
    <location>
        <begin position="497"/>
        <end position="520"/>
    </location>
</feature>
<dbReference type="Proteomes" id="UP000230750">
    <property type="component" value="Unassembled WGS sequence"/>
</dbReference>
<evidence type="ECO:0000256" key="7">
    <source>
        <dbReference type="ARBA" id="ARBA00023065"/>
    </source>
</evidence>
<feature type="transmembrane region" description="Helical" evidence="12">
    <location>
        <begin position="566"/>
        <end position="591"/>
    </location>
</feature>
<keyword evidence="5 12" id="KW-1133">Transmembrane helix</keyword>
<feature type="transmembrane region" description="Helical" evidence="12">
    <location>
        <begin position="358"/>
        <end position="375"/>
    </location>
</feature>
<accession>A0A2G8JFF7</accession>
<evidence type="ECO:0000256" key="12">
    <source>
        <dbReference type="SAM" id="Phobius"/>
    </source>
</evidence>
<dbReference type="GO" id="GO:0005886">
    <property type="term" value="C:plasma membrane"/>
    <property type="evidence" value="ECO:0007669"/>
    <property type="project" value="TreeGrafter"/>
</dbReference>
<evidence type="ECO:0000256" key="9">
    <source>
        <dbReference type="ARBA" id="ARBA00023303"/>
    </source>
</evidence>
<dbReference type="Pfam" id="PF08344">
    <property type="entry name" value="TRP_2"/>
    <property type="match status" value="1"/>
</dbReference>